<geneLocation type="plasmid" evidence="2 3">
    <name>pP742404</name>
</geneLocation>
<dbReference type="HOGENOM" id="CLU_024377_0_0_3"/>
<sequence>MTGFAEVSTSPFQKTMTTEYCPYFRVYLLWHPKSDDGKQLAEYLFEKICGEPEHPLCRGLGIPVYFRSAPFTLGNDTPRPINFKNSLKSAIFVLIDEQMVISDSWEQYIEQLWHNTSKLVPHHRLYPVALTEYFSNFINEQDFLRTNFIKIYQETNIQAKCEKLLRQVLHECCRQLKPIESQEPPNSGTAPSSLRLFLSHAKQDGVDIANSVRRWINEDESLNTFFDAKDIAPGYDFVEEIKAGLKDSALLICQTDAYATRYWCRWEVLTAKKHQVPTLLVSALNVGEERSFPYLGNIPTMRWQGTENIPFIITRILLEVLRYRYFPAYVENLKQIDRMPKQATIVPCAPELLSYLQSWQPSKSEDNTLIIYPDPPLGDDEIELLNSLDPGLKAWTPSQPMPLVAEETAQKPLLHKLIGISISDSPDLARLGFSHFHLKRALVEISRHLLAQGASVAYGGDLRPDGFTQDLIEMVKAYNKQALELGEKIQNFLAWPLHLGQTVQFLAQHKNEITIRPIALPQELKQDFSIDEQKYLEPNSTVNQYIWSRCLTAMREQMAQQIDARIILGGKVVNYKGAFPGIAEEAALAISHHKPLFVLGAFGGCAKAVGEAMLGESPEVLTQAYQTAQSEDYAKMIQFYNQRANQGTSHKEINYTTLVETFQNTGFQGLNNGLTELENQNLFNTENLEEMVYLILKGLQTAEA</sequence>
<feature type="domain" description="TIR" evidence="1">
    <location>
        <begin position="197"/>
        <end position="273"/>
    </location>
</feature>
<dbReference type="Gene3D" id="3.40.50.10140">
    <property type="entry name" value="Toll/interleukin-1 receptor homology (TIR) domain"/>
    <property type="match status" value="1"/>
</dbReference>
<dbReference type="InterPro" id="IPR041160">
    <property type="entry name" value="LD_cluster2"/>
</dbReference>
<dbReference type="Pfam" id="PF13676">
    <property type="entry name" value="TIR_2"/>
    <property type="match status" value="1"/>
</dbReference>
<keyword evidence="3" id="KW-1185">Reference proteome</keyword>
<organism evidence="2 3">
    <name type="scientific">Gloeothece citriformis (strain PCC 7424)</name>
    <name type="common">Cyanothece sp. (strain PCC 7424)</name>
    <dbReference type="NCBI Taxonomy" id="65393"/>
    <lineage>
        <taxon>Bacteria</taxon>
        <taxon>Bacillati</taxon>
        <taxon>Cyanobacteriota</taxon>
        <taxon>Cyanophyceae</taxon>
        <taxon>Oscillatoriophycideae</taxon>
        <taxon>Chroococcales</taxon>
        <taxon>Aphanothecaceae</taxon>
        <taxon>Gloeothece</taxon>
        <taxon>Gloeothece citriformis</taxon>
    </lineage>
</organism>
<protein>
    <recommendedName>
        <fullName evidence="1">TIR domain-containing protein</fullName>
    </recommendedName>
</protein>
<name>B7KMW7_GLOC7</name>
<dbReference type="AlphaFoldDB" id="B7KMW7"/>
<dbReference type="KEGG" id="cyc:PCC7424_5575"/>
<dbReference type="InterPro" id="IPR035897">
    <property type="entry name" value="Toll_tir_struct_dom_sf"/>
</dbReference>
<dbReference type="EMBL" id="CP001295">
    <property type="protein sequence ID" value="ACK74139.1"/>
    <property type="molecule type" value="Genomic_DNA"/>
</dbReference>
<dbReference type="InterPro" id="IPR000157">
    <property type="entry name" value="TIR_dom"/>
</dbReference>
<gene>
    <name evidence="2" type="ordered locus">PCC7424_5575</name>
</gene>
<keyword evidence="2" id="KW-0614">Plasmid</keyword>
<dbReference type="Proteomes" id="UP000002384">
    <property type="component" value="Plasmid pP742404"/>
</dbReference>
<dbReference type="Pfam" id="PF18163">
    <property type="entry name" value="LD_cluster2"/>
    <property type="match status" value="1"/>
</dbReference>
<evidence type="ECO:0000259" key="1">
    <source>
        <dbReference type="Pfam" id="PF13676"/>
    </source>
</evidence>
<evidence type="ECO:0000313" key="3">
    <source>
        <dbReference type="Proteomes" id="UP000002384"/>
    </source>
</evidence>
<reference evidence="3" key="1">
    <citation type="journal article" date="2011" name="MBio">
        <title>Novel metabolic attributes of the genus Cyanothece, comprising a group of unicellular nitrogen-fixing Cyanobacteria.</title>
        <authorList>
            <person name="Bandyopadhyay A."/>
            <person name="Elvitigala T."/>
            <person name="Welsh E."/>
            <person name="Stockel J."/>
            <person name="Liberton M."/>
            <person name="Min H."/>
            <person name="Sherman L.A."/>
            <person name="Pakrasi H.B."/>
        </authorList>
    </citation>
    <scope>NUCLEOTIDE SEQUENCE [LARGE SCALE GENOMIC DNA]</scope>
    <source>
        <strain evidence="3">PCC 7424</strain>
        <plasmid evidence="3">pP742404</plasmid>
    </source>
</reference>
<dbReference type="GO" id="GO:0007165">
    <property type="term" value="P:signal transduction"/>
    <property type="evidence" value="ECO:0007669"/>
    <property type="project" value="InterPro"/>
</dbReference>
<accession>B7KMW7</accession>
<evidence type="ECO:0000313" key="2">
    <source>
        <dbReference type="EMBL" id="ACK74139.1"/>
    </source>
</evidence>
<dbReference type="SUPFAM" id="SSF52200">
    <property type="entry name" value="Toll/Interleukin receptor TIR domain"/>
    <property type="match status" value="1"/>
</dbReference>
<proteinExistence type="predicted"/>